<evidence type="ECO:0000256" key="1">
    <source>
        <dbReference type="ARBA" id="ARBA00006739"/>
    </source>
</evidence>
<evidence type="ECO:0000256" key="4">
    <source>
        <dbReference type="SAM" id="Phobius"/>
    </source>
</evidence>
<evidence type="ECO:0000256" key="3">
    <source>
        <dbReference type="ARBA" id="ARBA00022679"/>
    </source>
</evidence>
<dbReference type="RefSeq" id="WP_244352510.1">
    <property type="nucleotide sequence ID" value="NZ_AP025635.1"/>
</dbReference>
<protein>
    <submittedName>
        <fullName evidence="6">Glycosyl transferase</fullName>
    </submittedName>
</protein>
<feature type="transmembrane region" description="Helical" evidence="4">
    <location>
        <begin position="266"/>
        <end position="284"/>
    </location>
</feature>
<dbReference type="PANTHER" id="PTHR43630:SF1">
    <property type="entry name" value="POLY-BETA-1,6-N-ACETYL-D-GLUCOSAMINE SYNTHASE"/>
    <property type="match status" value="1"/>
</dbReference>
<dbReference type="InterPro" id="IPR029044">
    <property type="entry name" value="Nucleotide-diphossugar_trans"/>
</dbReference>
<sequence length="288" mass="34385">MIAIYTPTYNRKQELKRLYESLCNQTNKNFFWLIIDDGSTDETHDIVKEWINENTIDIRYEKKENGGKHTALNLALKIVDSYWNICVDSDDYLISEDVIYKLNEDIEKYSTSKDIVSIVYPYQFKNQYVKKISRKEQLVKKYDLRSKKLNVREISILSRPYTYKDISFPIFKEENFISEGAIEIPKLLKGNRVYIHEPIIEGDYLQDGLSKNIIRIWAKNPKGYYYVRNLQIQLYLKRKMYLQVIKPAGQILAYNLFKKTNIFKGTNYHLIVLLSFPFGILYWLKKFR</sequence>
<dbReference type="EMBL" id="AP025635">
    <property type="protein sequence ID" value="BDG67022.1"/>
    <property type="molecule type" value="Genomic_DNA"/>
</dbReference>
<organism evidence="6 7">
    <name type="scientific">Enterococcus innesii</name>
    <dbReference type="NCBI Taxonomy" id="2839759"/>
    <lineage>
        <taxon>Bacteria</taxon>
        <taxon>Bacillati</taxon>
        <taxon>Bacillota</taxon>
        <taxon>Bacilli</taxon>
        <taxon>Lactobacillales</taxon>
        <taxon>Enterococcaceae</taxon>
        <taxon>Enterococcus</taxon>
    </lineage>
</organism>
<evidence type="ECO:0000313" key="7">
    <source>
        <dbReference type="Proteomes" id="UP000831692"/>
    </source>
</evidence>
<dbReference type="GeneID" id="83456582"/>
<dbReference type="PANTHER" id="PTHR43630">
    <property type="entry name" value="POLY-BETA-1,6-N-ACETYL-D-GLUCOSAMINE SYNTHASE"/>
    <property type="match status" value="1"/>
</dbReference>
<dbReference type="Proteomes" id="UP000831692">
    <property type="component" value="Chromosome"/>
</dbReference>
<gene>
    <name evidence="6" type="ORF">ENLAB_05860</name>
</gene>
<evidence type="ECO:0000313" key="6">
    <source>
        <dbReference type="EMBL" id="BDG67022.1"/>
    </source>
</evidence>
<keyword evidence="7" id="KW-1185">Reference proteome</keyword>
<keyword evidence="4" id="KW-0472">Membrane</keyword>
<evidence type="ECO:0000259" key="5">
    <source>
        <dbReference type="Pfam" id="PF00535"/>
    </source>
</evidence>
<comment type="similarity">
    <text evidence="1">Belongs to the glycosyltransferase 2 family.</text>
</comment>
<keyword evidence="3 6" id="KW-0808">Transferase</keyword>
<dbReference type="InterPro" id="IPR001173">
    <property type="entry name" value="Glyco_trans_2-like"/>
</dbReference>
<proteinExistence type="inferred from homology"/>
<reference evidence="6 7" key="1">
    <citation type="submission" date="2022-03" db="EMBL/GenBank/DDBJ databases">
        <title>Complete genome sequence of Enterococcus innesii DB-1.</title>
        <authorList>
            <person name="Fukuda D."/>
            <person name="Nolasco-Hipolito C."/>
        </authorList>
    </citation>
    <scope>NUCLEOTIDE SEQUENCE [LARGE SCALE GENOMIC DNA]</scope>
    <source>
        <strain evidence="6 7">DB-1</strain>
    </source>
</reference>
<dbReference type="Gene3D" id="3.90.550.10">
    <property type="entry name" value="Spore Coat Polysaccharide Biosynthesis Protein SpsA, Chain A"/>
    <property type="match status" value="1"/>
</dbReference>
<evidence type="ECO:0000256" key="2">
    <source>
        <dbReference type="ARBA" id="ARBA00022676"/>
    </source>
</evidence>
<keyword evidence="2" id="KW-0328">Glycosyltransferase</keyword>
<feature type="domain" description="Glycosyltransferase 2-like" evidence="5">
    <location>
        <begin position="4"/>
        <end position="145"/>
    </location>
</feature>
<keyword evidence="4" id="KW-1133">Transmembrane helix</keyword>
<dbReference type="CDD" id="cd00761">
    <property type="entry name" value="Glyco_tranf_GTA_type"/>
    <property type="match status" value="1"/>
</dbReference>
<dbReference type="GO" id="GO:0016740">
    <property type="term" value="F:transferase activity"/>
    <property type="evidence" value="ECO:0007669"/>
    <property type="project" value="UniProtKB-KW"/>
</dbReference>
<keyword evidence="4" id="KW-0812">Transmembrane</keyword>
<name>A0ABN6NNH2_9ENTE</name>
<dbReference type="SUPFAM" id="SSF53448">
    <property type="entry name" value="Nucleotide-diphospho-sugar transferases"/>
    <property type="match status" value="1"/>
</dbReference>
<accession>A0ABN6NNH2</accession>
<dbReference type="Pfam" id="PF00535">
    <property type="entry name" value="Glycos_transf_2"/>
    <property type="match status" value="1"/>
</dbReference>